<dbReference type="InterPro" id="IPR050707">
    <property type="entry name" value="HTH_MetabolicPath_Reg"/>
</dbReference>
<dbReference type="AlphaFoldDB" id="A0A081C7Q4"/>
<dbReference type="Gene3D" id="1.10.10.10">
    <property type="entry name" value="Winged helix-like DNA-binding domain superfamily/Winged helix DNA-binding domain"/>
    <property type="match status" value="1"/>
</dbReference>
<organism evidence="6">
    <name type="scientific">Vecturithrix granuli</name>
    <dbReference type="NCBI Taxonomy" id="1499967"/>
    <lineage>
        <taxon>Bacteria</taxon>
        <taxon>Candidatus Moduliflexota</taxon>
        <taxon>Candidatus Vecturitrichia</taxon>
        <taxon>Candidatus Vecturitrichales</taxon>
        <taxon>Candidatus Vecturitrichaceae</taxon>
        <taxon>Candidatus Vecturithrix</taxon>
    </lineage>
</organism>
<accession>A0A081C7Q4</accession>
<sequence length="266" mass="29715">MNESLPKAKPTNLIQTIERVADILDALAQYPGGMSLGELSENVQLPKGTTHRFLSSLIYFGFVRQETTTKHYSLGFKLVELGNRLLNQLDLREEARPFLVDLAQRIKETVHLVILDQQEIVYIDKLDAVNHDVGFRMTSRVGLRVPAHACASGKILLAHLSEEDLKQFIATKELKKITENTISDPEILKEQLKKIRAQGFALDEQEREKGVRCVAAPIRNESGKVVAAISISGTTVHLTKKIIENELRKEVVATALAISRKLGFRG</sequence>
<dbReference type="InterPro" id="IPR014757">
    <property type="entry name" value="Tscrpt_reg_IclR_C"/>
</dbReference>
<proteinExistence type="predicted"/>
<dbReference type="InterPro" id="IPR036388">
    <property type="entry name" value="WH-like_DNA-bd_sf"/>
</dbReference>
<dbReference type="PANTHER" id="PTHR30136:SF7">
    <property type="entry name" value="HTH-TYPE TRANSCRIPTIONAL REGULATOR KDGR-RELATED"/>
    <property type="match status" value="1"/>
</dbReference>
<name>A0A081C7Q4_VECG1</name>
<evidence type="ECO:0000313" key="7">
    <source>
        <dbReference type="Proteomes" id="UP000030661"/>
    </source>
</evidence>
<protein>
    <submittedName>
        <fullName evidence="6">Transcriptional regulator, IclR family</fullName>
    </submittedName>
</protein>
<reference evidence="6" key="1">
    <citation type="journal article" date="2015" name="PeerJ">
        <title>First genomic representation of candidate bacterial phylum KSB3 points to enhanced environmental sensing as a trigger of wastewater bulking.</title>
        <authorList>
            <person name="Sekiguchi Y."/>
            <person name="Ohashi A."/>
            <person name="Parks D.H."/>
            <person name="Yamauchi T."/>
            <person name="Tyson G.W."/>
            <person name="Hugenholtz P."/>
        </authorList>
    </citation>
    <scope>NUCLEOTIDE SEQUENCE [LARGE SCALE GENOMIC DNA]</scope>
</reference>
<dbReference type="PROSITE" id="PS51078">
    <property type="entry name" value="ICLR_ED"/>
    <property type="match status" value="1"/>
</dbReference>
<dbReference type="GO" id="GO:0045892">
    <property type="term" value="P:negative regulation of DNA-templated transcription"/>
    <property type="evidence" value="ECO:0007669"/>
    <property type="project" value="TreeGrafter"/>
</dbReference>
<evidence type="ECO:0000259" key="5">
    <source>
        <dbReference type="PROSITE" id="PS51078"/>
    </source>
</evidence>
<dbReference type="InterPro" id="IPR005471">
    <property type="entry name" value="Tscrpt_reg_IclR_N"/>
</dbReference>
<keyword evidence="1" id="KW-0805">Transcription regulation</keyword>
<dbReference type="GO" id="GO:0003677">
    <property type="term" value="F:DNA binding"/>
    <property type="evidence" value="ECO:0007669"/>
    <property type="project" value="UniProtKB-KW"/>
</dbReference>
<keyword evidence="2" id="KW-0238">DNA-binding</keyword>
<dbReference type="PROSITE" id="PS51077">
    <property type="entry name" value="HTH_ICLR"/>
    <property type="match status" value="1"/>
</dbReference>
<evidence type="ECO:0000256" key="3">
    <source>
        <dbReference type="ARBA" id="ARBA00023163"/>
    </source>
</evidence>
<evidence type="ECO:0000256" key="1">
    <source>
        <dbReference type="ARBA" id="ARBA00023015"/>
    </source>
</evidence>
<dbReference type="SUPFAM" id="SSF46785">
    <property type="entry name" value="Winged helix' DNA-binding domain"/>
    <property type="match status" value="1"/>
</dbReference>
<dbReference type="SMART" id="SM00346">
    <property type="entry name" value="HTH_ICLR"/>
    <property type="match status" value="1"/>
</dbReference>
<dbReference type="Gene3D" id="3.30.450.40">
    <property type="match status" value="1"/>
</dbReference>
<dbReference type="Proteomes" id="UP000030661">
    <property type="component" value="Unassembled WGS sequence"/>
</dbReference>
<dbReference type="SUPFAM" id="SSF55781">
    <property type="entry name" value="GAF domain-like"/>
    <property type="match status" value="1"/>
</dbReference>
<dbReference type="PANTHER" id="PTHR30136">
    <property type="entry name" value="HELIX-TURN-HELIX TRANSCRIPTIONAL REGULATOR, ICLR FAMILY"/>
    <property type="match status" value="1"/>
</dbReference>
<dbReference type="EMBL" id="DF820474">
    <property type="protein sequence ID" value="GAK60609.1"/>
    <property type="molecule type" value="Genomic_DNA"/>
</dbReference>
<dbReference type="InterPro" id="IPR036390">
    <property type="entry name" value="WH_DNA-bd_sf"/>
</dbReference>
<dbReference type="InterPro" id="IPR029016">
    <property type="entry name" value="GAF-like_dom_sf"/>
</dbReference>
<keyword evidence="3" id="KW-0804">Transcription</keyword>
<gene>
    <name evidence="6" type="ORF">U27_00506</name>
</gene>
<dbReference type="Pfam" id="PF01614">
    <property type="entry name" value="IclR_C"/>
    <property type="match status" value="1"/>
</dbReference>
<keyword evidence="7" id="KW-1185">Reference proteome</keyword>
<dbReference type="STRING" id="1499967.U27_00506"/>
<dbReference type="eggNOG" id="COG1414">
    <property type="taxonomic scope" value="Bacteria"/>
</dbReference>
<feature type="domain" description="IclR-ED" evidence="5">
    <location>
        <begin position="77"/>
        <end position="264"/>
    </location>
</feature>
<evidence type="ECO:0000256" key="2">
    <source>
        <dbReference type="ARBA" id="ARBA00023125"/>
    </source>
</evidence>
<feature type="domain" description="HTH iclR-type" evidence="4">
    <location>
        <begin position="14"/>
        <end position="76"/>
    </location>
</feature>
<evidence type="ECO:0000259" key="4">
    <source>
        <dbReference type="PROSITE" id="PS51077"/>
    </source>
</evidence>
<dbReference type="Pfam" id="PF09339">
    <property type="entry name" value="HTH_IclR"/>
    <property type="match status" value="1"/>
</dbReference>
<dbReference type="FunFam" id="1.10.10.10:FF:000056">
    <property type="entry name" value="IclR family transcriptional regulator"/>
    <property type="match status" value="1"/>
</dbReference>
<evidence type="ECO:0000313" key="6">
    <source>
        <dbReference type="EMBL" id="GAK60609.1"/>
    </source>
</evidence>
<dbReference type="HOGENOM" id="CLU_062618_7_1_0"/>
<dbReference type="GO" id="GO:0003700">
    <property type="term" value="F:DNA-binding transcription factor activity"/>
    <property type="evidence" value="ECO:0007669"/>
    <property type="project" value="TreeGrafter"/>
</dbReference>